<comment type="caution">
    <text evidence="2">The sequence shown here is derived from an EMBL/GenBank/DDBJ whole genome shotgun (WGS) entry which is preliminary data.</text>
</comment>
<dbReference type="SUPFAM" id="SSF82714">
    <property type="entry name" value="Multidrug efflux transporter AcrB TolC docking domain, DN and DC subdomains"/>
    <property type="match status" value="2"/>
</dbReference>
<dbReference type="Proteomes" id="UP001589755">
    <property type="component" value="Unassembled WGS sequence"/>
</dbReference>
<dbReference type="InterPro" id="IPR027463">
    <property type="entry name" value="AcrB_DN_DC_subdom"/>
</dbReference>
<dbReference type="InterPro" id="IPR001036">
    <property type="entry name" value="Acrflvin-R"/>
</dbReference>
<feature type="transmembrane region" description="Helical" evidence="1">
    <location>
        <begin position="332"/>
        <end position="352"/>
    </location>
</feature>
<protein>
    <submittedName>
        <fullName evidence="2">Efflux RND transporter permease subunit</fullName>
    </submittedName>
</protein>
<sequence length="1040" mass="109676">MSNLSSWSIRHPVPTIVLFVILVLAGIAGYRTLGINNMPDMDIPTITVTVEQPGARPSELETQVTRIVEDAVAGLGNVDHIRSTVTEGVSTTNVEFALGIDMQEAVDDVRNAVSGIRGNLPADAEEPLVQELDVSGGAILTFVVSAPTMNPQELSWFVDSDVAKAVLSVPGVSKIERSGGVDREIRVSLDPGRLMALEVTAAEISRQLGQVNTNQPGGRATIGEGEQAIRMLGSAPTVEALANTRIALSDGRAIRLKHVGRVEDRWAEPRQRARLDGEEVVAFSVYRTTGSSEVEVAQAARAKVNEIDRARDIVTIEEVTSSTDHVVESYNAALEALWLGALLTVVAIWLFLRDGRATVIGAVSLPTSLIPTFAVMGILGISFTNITLLALALMVGILVDDAIVEIENIVRHMRQSGKSVHRAAMEAADEIWLAVVATTATIVAVFLPVAFVPGVPGQFFRDFAIVACVSSGFSLLTARMLTPLMGAFLLKDGRRGRDEPFWLPTYLWLLRTALRFRAITLVIGIAFFAASLALMRFLPTEFAPVQDRGRSVLSVELPPGATLAETDTAVVRATDILKGFPEVETVYASVGAPVAAGGMAVLHGGGGGAAGEVRKATVTVNLKPRGERGRSQQAFERAAAEALAAIPGARMRFGGEGQSGATIAIRLASDDPNALSLAIDALERDMRKVPGIRNAASTSSLAQPELLIMPKPDKAAELGVSAAALAQTVGVATLGAPAQSLPKFNLPDRQIPIRVMLDEKARNDVGWIAGLQLPAGGAIVPLGSVADISFGVGPTEIARLDRQRSATVEGELVGLTLGQALEQLRAMPAMRNLPPGVVEIPGGDAERMGQLFGGFAMAITSGVVLMYAVLVLLFGTFIQPITLLTALPLSLGGALGALAIAGQSLAVSALIGILLLMGIAAKNSILLVEYTILARRERGLDRTSALIDAARKRARPIIMTSVAMGAGMLPIALGIGAGAEFRAPMAIVVIGGLVSSTALSLLYVPVVYTFMDELERRLGRVLRRLVVRPPQPEADSSGAD</sequence>
<dbReference type="Gene3D" id="3.30.70.1430">
    <property type="entry name" value="Multidrug efflux transporter AcrB pore domain"/>
    <property type="match status" value="2"/>
</dbReference>
<keyword evidence="1" id="KW-0812">Transmembrane</keyword>
<dbReference type="PRINTS" id="PR00702">
    <property type="entry name" value="ACRIFLAVINRP"/>
</dbReference>
<feature type="transmembrane region" description="Helical" evidence="1">
    <location>
        <begin position="907"/>
        <end position="933"/>
    </location>
</feature>
<feature type="transmembrane region" description="Helical" evidence="1">
    <location>
        <begin position="463"/>
        <end position="490"/>
    </location>
</feature>
<dbReference type="RefSeq" id="WP_261522422.1">
    <property type="nucleotide sequence ID" value="NZ_JAODNW010000027.1"/>
</dbReference>
<keyword evidence="1" id="KW-1133">Transmembrane helix</keyword>
<dbReference type="SUPFAM" id="SSF82693">
    <property type="entry name" value="Multidrug efflux transporter AcrB pore domain, PN1, PN2, PC1 and PC2 subdomains"/>
    <property type="match status" value="3"/>
</dbReference>
<evidence type="ECO:0000256" key="1">
    <source>
        <dbReference type="SAM" id="Phobius"/>
    </source>
</evidence>
<dbReference type="Pfam" id="PF00873">
    <property type="entry name" value="ACR_tran"/>
    <property type="match status" value="1"/>
</dbReference>
<dbReference type="Gene3D" id="3.30.2090.10">
    <property type="entry name" value="Multidrug efflux transporter AcrB TolC docking domain, DN and DC subdomains"/>
    <property type="match status" value="2"/>
</dbReference>
<gene>
    <name evidence="2" type="ORF">ACFFJ2_15525</name>
</gene>
<dbReference type="EMBL" id="JBHLXD010000029">
    <property type="protein sequence ID" value="MFC0209813.1"/>
    <property type="molecule type" value="Genomic_DNA"/>
</dbReference>
<dbReference type="PANTHER" id="PTHR32063:SF77">
    <property type="entry name" value="ACR FAMILY TRANSPORT PROTEIN"/>
    <property type="match status" value="1"/>
</dbReference>
<feature type="transmembrane region" description="Helical" evidence="1">
    <location>
        <begin position="851"/>
        <end position="874"/>
    </location>
</feature>
<evidence type="ECO:0000313" key="3">
    <source>
        <dbReference type="Proteomes" id="UP001589755"/>
    </source>
</evidence>
<organism evidence="2 3">
    <name type="scientific">Chelativorans intermedius</name>
    <dbReference type="NCBI Taxonomy" id="515947"/>
    <lineage>
        <taxon>Bacteria</taxon>
        <taxon>Pseudomonadati</taxon>
        <taxon>Pseudomonadota</taxon>
        <taxon>Alphaproteobacteria</taxon>
        <taxon>Hyphomicrobiales</taxon>
        <taxon>Phyllobacteriaceae</taxon>
        <taxon>Chelativorans</taxon>
    </lineage>
</organism>
<feature type="transmembrane region" description="Helical" evidence="1">
    <location>
        <begin position="12"/>
        <end position="30"/>
    </location>
</feature>
<feature type="transmembrane region" description="Helical" evidence="1">
    <location>
        <begin position="518"/>
        <end position="538"/>
    </location>
</feature>
<feature type="transmembrane region" description="Helical" evidence="1">
    <location>
        <begin position="954"/>
        <end position="979"/>
    </location>
</feature>
<feature type="transmembrane region" description="Helical" evidence="1">
    <location>
        <begin position="881"/>
        <end position="901"/>
    </location>
</feature>
<name>A0ABV6DAW7_9HYPH</name>
<accession>A0ABV6DAW7</accession>
<dbReference type="Gene3D" id="1.20.1640.10">
    <property type="entry name" value="Multidrug efflux transporter AcrB transmembrane domain"/>
    <property type="match status" value="2"/>
</dbReference>
<feature type="transmembrane region" description="Helical" evidence="1">
    <location>
        <begin position="985"/>
        <end position="1010"/>
    </location>
</feature>
<dbReference type="Gene3D" id="3.30.70.1440">
    <property type="entry name" value="Multidrug efflux transporter AcrB pore domain"/>
    <property type="match status" value="1"/>
</dbReference>
<dbReference type="SUPFAM" id="SSF82866">
    <property type="entry name" value="Multidrug efflux transporter AcrB transmembrane domain"/>
    <property type="match status" value="2"/>
</dbReference>
<feature type="transmembrane region" description="Helical" evidence="1">
    <location>
        <begin position="431"/>
        <end position="451"/>
    </location>
</feature>
<evidence type="ECO:0000313" key="2">
    <source>
        <dbReference type="EMBL" id="MFC0209813.1"/>
    </source>
</evidence>
<dbReference type="Gene3D" id="3.30.70.1320">
    <property type="entry name" value="Multidrug efflux transporter AcrB pore domain like"/>
    <property type="match status" value="1"/>
</dbReference>
<feature type="transmembrane region" description="Helical" evidence="1">
    <location>
        <begin position="389"/>
        <end position="410"/>
    </location>
</feature>
<keyword evidence="1" id="KW-0472">Membrane</keyword>
<reference evidence="2 3" key="1">
    <citation type="submission" date="2024-09" db="EMBL/GenBank/DDBJ databases">
        <authorList>
            <person name="Sun Q."/>
            <person name="Mori K."/>
        </authorList>
    </citation>
    <scope>NUCLEOTIDE SEQUENCE [LARGE SCALE GENOMIC DNA]</scope>
    <source>
        <strain evidence="2 3">CCM 8543</strain>
    </source>
</reference>
<dbReference type="PANTHER" id="PTHR32063">
    <property type="match status" value="1"/>
</dbReference>
<proteinExistence type="predicted"/>
<feature type="transmembrane region" description="Helical" evidence="1">
    <location>
        <begin position="359"/>
        <end position="383"/>
    </location>
</feature>
<keyword evidence="3" id="KW-1185">Reference proteome</keyword>